<comment type="caution">
    <text evidence="6">The sequence shown here is derived from an EMBL/GenBank/DDBJ whole genome shotgun (WGS) entry which is preliminary data.</text>
</comment>
<dbReference type="Proteomes" id="UP000321574">
    <property type="component" value="Unassembled WGS sequence"/>
</dbReference>
<dbReference type="GO" id="GO:0003677">
    <property type="term" value="F:DNA binding"/>
    <property type="evidence" value="ECO:0007669"/>
    <property type="project" value="UniProtKB-KW"/>
</dbReference>
<dbReference type="EMBL" id="VDUW01000003">
    <property type="protein sequence ID" value="TXL65624.1"/>
    <property type="molecule type" value="Genomic_DNA"/>
</dbReference>
<dbReference type="OrthoDB" id="9803188at2"/>
<dbReference type="CDD" id="cd01189">
    <property type="entry name" value="INT_ICEBs1_C_like"/>
    <property type="match status" value="1"/>
</dbReference>
<dbReference type="RefSeq" id="WP_147666294.1">
    <property type="nucleotide sequence ID" value="NZ_VDUW01000003.1"/>
</dbReference>
<evidence type="ECO:0000313" key="7">
    <source>
        <dbReference type="Proteomes" id="UP000321574"/>
    </source>
</evidence>
<dbReference type="Pfam" id="PF14659">
    <property type="entry name" value="Phage_int_SAM_3"/>
    <property type="match status" value="1"/>
</dbReference>
<dbReference type="GO" id="GO:0006310">
    <property type="term" value="P:DNA recombination"/>
    <property type="evidence" value="ECO:0007669"/>
    <property type="project" value="UniProtKB-KW"/>
</dbReference>
<name>A0A5C8NWW3_9BACI</name>
<evidence type="ECO:0000256" key="3">
    <source>
        <dbReference type="ARBA" id="ARBA00023125"/>
    </source>
</evidence>
<keyword evidence="3" id="KW-0238">DNA-binding</keyword>
<dbReference type="InterPro" id="IPR013762">
    <property type="entry name" value="Integrase-like_cat_sf"/>
</dbReference>
<dbReference type="Gene3D" id="1.10.443.10">
    <property type="entry name" value="Intergrase catalytic core"/>
    <property type="match status" value="1"/>
</dbReference>
<dbReference type="GO" id="GO:0015074">
    <property type="term" value="P:DNA integration"/>
    <property type="evidence" value="ECO:0007669"/>
    <property type="project" value="UniProtKB-KW"/>
</dbReference>
<evidence type="ECO:0000313" key="6">
    <source>
        <dbReference type="EMBL" id="TXL65624.1"/>
    </source>
</evidence>
<dbReference type="PROSITE" id="PS51898">
    <property type="entry name" value="TYR_RECOMBINASE"/>
    <property type="match status" value="1"/>
</dbReference>
<accession>A0A5C8NWW3</accession>
<gene>
    <name evidence="6" type="ORF">FHP05_05730</name>
</gene>
<proteinExistence type="inferred from homology"/>
<dbReference type="AlphaFoldDB" id="A0A5C8NWW3"/>
<dbReference type="InterPro" id="IPR011010">
    <property type="entry name" value="DNA_brk_join_enz"/>
</dbReference>
<comment type="similarity">
    <text evidence="1">Belongs to the 'phage' integrase family.</text>
</comment>
<keyword evidence="4" id="KW-0233">DNA recombination</keyword>
<dbReference type="PANTHER" id="PTHR30349:SF64">
    <property type="entry name" value="PROPHAGE INTEGRASE INTD-RELATED"/>
    <property type="match status" value="1"/>
</dbReference>
<protein>
    <submittedName>
        <fullName evidence="6">Site-specific integrase</fullName>
    </submittedName>
</protein>
<keyword evidence="2" id="KW-0229">DNA integration</keyword>
<evidence type="ECO:0000256" key="2">
    <source>
        <dbReference type="ARBA" id="ARBA00022908"/>
    </source>
</evidence>
<evidence type="ECO:0000256" key="4">
    <source>
        <dbReference type="ARBA" id="ARBA00023172"/>
    </source>
</evidence>
<dbReference type="InterPro" id="IPR050090">
    <property type="entry name" value="Tyrosine_recombinase_XerCD"/>
</dbReference>
<organism evidence="6 7">
    <name type="scientific">Cerasibacillus terrae</name>
    <dbReference type="NCBI Taxonomy" id="2498845"/>
    <lineage>
        <taxon>Bacteria</taxon>
        <taxon>Bacillati</taxon>
        <taxon>Bacillota</taxon>
        <taxon>Bacilli</taxon>
        <taxon>Bacillales</taxon>
        <taxon>Bacillaceae</taxon>
        <taxon>Cerasibacillus</taxon>
    </lineage>
</organism>
<dbReference type="Pfam" id="PF00589">
    <property type="entry name" value="Phage_integrase"/>
    <property type="match status" value="1"/>
</dbReference>
<dbReference type="InterPro" id="IPR004107">
    <property type="entry name" value="Integrase_SAM-like_N"/>
</dbReference>
<evidence type="ECO:0000259" key="5">
    <source>
        <dbReference type="PROSITE" id="PS51898"/>
    </source>
</evidence>
<dbReference type="SUPFAM" id="SSF56349">
    <property type="entry name" value="DNA breaking-rejoining enzymes"/>
    <property type="match status" value="1"/>
</dbReference>
<dbReference type="PANTHER" id="PTHR30349">
    <property type="entry name" value="PHAGE INTEGRASE-RELATED"/>
    <property type="match status" value="1"/>
</dbReference>
<dbReference type="Gene3D" id="1.10.150.130">
    <property type="match status" value="1"/>
</dbReference>
<keyword evidence="7" id="KW-1185">Reference proteome</keyword>
<dbReference type="InterPro" id="IPR002104">
    <property type="entry name" value="Integrase_catalytic"/>
</dbReference>
<dbReference type="InterPro" id="IPR010998">
    <property type="entry name" value="Integrase_recombinase_N"/>
</dbReference>
<feature type="domain" description="Tyr recombinase" evidence="5">
    <location>
        <begin position="127"/>
        <end position="334"/>
    </location>
</feature>
<evidence type="ECO:0000256" key="1">
    <source>
        <dbReference type="ARBA" id="ARBA00008857"/>
    </source>
</evidence>
<reference evidence="6 7" key="1">
    <citation type="submission" date="2019-06" db="EMBL/GenBank/DDBJ databases">
        <title>Cerasibacillus sp. nov., isolated from maize field.</title>
        <authorList>
            <person name="Lin S.-Y."/>
            <person name="Tsai C.-F."/>
            <person name="Young C.-C."/>
        </authorList>
    </citation>
    <scope>NUCLEOTIDE SEQUENCE [LARGE SCALE GENOMIC DNA]</scope>
    <source>
        <strain evidence="6 7">CC-CFT480</strain>
    </source>
</reference>
<sequence>MLSEIKQGTFVEEKKTLFKDFAPKWLKLYGNRGNLKPGTIRVRRHEIDKLLPYFAYIKMKDVTTNMYQEALDDLIGKYAYNTVKGINRTGRMIFKKAIELEVIKRDPTEFTSIKKPMKTIEELEENQIPKYMEKEELYLFLETAKKQGLEMDYLAFLILSYTGMRIGELVCLKWNDINFKENSIRIIKTYYNEKNNTVEFSLELPKTQGSIRTIVVEDMIMEELKKHRTAQKKVIKRLGDAYYNEGFIFGKSERHPGYPMLIKTVANRMKRLLKTAGLNQELTPHSLRHTHTSLLAEAGVGLEEIMDRLGHVEDETTRLIYLHVTEELKREASQKFGQLMRSLH</sequence>